<evidence type="ECO:0000256" key="1">
    <source>
        <dbReference type="SAM" id="SignalP"/>
    </source>
</evidence>
<accession>A0A198UR60</accession>
<dbReference type="PROSITE" id="PS51257">
    <property type="entry name" value="PROKAR_LIPOPROTEIN"/>
    <property type="match status" value="1"/>
</dbReference>
<proteinExistence type="predicted"/>
<dbReference type="PATRIC" id="fig|480.237.peg.588"/>
<dbReference type="Pfam" id="PF01345">
    <property type="entry name" value="DUF11"/>
    <property type="match status" value="1"/>
</dbReference>
<evidence type="ECO:0000313" key="3">
    <source>
        <dbReference type="EMBL" id="OAU97747.1"/>
    </source>
</evidence>
<keyword evidence="1" id="KW-0732">Signal</keyword>
<name>A0A198UR60_MORCA</name>
<protein>
    <recommendedName>
        <fullName evidence="2">DUF11 domain-containing protein</fullName>
    </recommendedName>
</protein>
<dbReference type="Proteomes" id="UP000078228">
    <property type="component" value="Unassembled WGS sequence"/>
</dbReference>
<feature type="domain" description="DUF11" evidence="2">
    <location>
        <begin position="87"/>
        <end position="187"/>
    </location>
</feature>
<dbReference type="AlphaFoldDB" id="A0A198UR60"/>
<dbReference type="EMBL" id="LXHC01000005">
    <property type="protein sequence ID" value="OAU97747.1"/>
    <property type="molecule type" value="Genomic_DNA"/>
</dbReference>
<gene>
    <name evidence="3" type="ORF">AO384_0433</name>
</gene>
<comment type="caution">
    <text evidence="3">The sequence shown here is derived from an EMBL/GenBank/DDBJ whole genome shotgun (WGS) entry which is preliminary data.</text>
</comment>
<feature type="signal peptide" evidence="1">
    <location>
        <begin position="1"/>
        <end position="20"/>
    </location>
</feature>
<dbReference type="InterPro" id="IPR001434">
    <property type="entry name" value="OmcB-like_DUF11"/>
</dbReference>
<reference evidence="3 4" key="1">
    <citation type="journal article" date="2016" name="Genome Biol. Evol.">
        <title>Comparative Genomic Analyses of the Moraxella catarrhalis Serosensitive and Seroresistant Lineages Demonstrate Their Independent Evolution.</title>
        <authorList>
            <person name="Earl J.P."/>
            <person name="de Vries S.P."/>
            <person name="Ahmed A."/>
            <person name="Powell E."/>
            <person name="Schultz M.P."/>
            <person name="Hermans P.W."/>
            <person name="Hill D.J."/>
            <person name="Zhou Z."/>
            <person name="Constantinidou C.I."/>
            <person name="Hu F.Z."/>
            <person name="Bootsma H.J."/>
            <person name="Ehrlich G.D."/>
        </authorList>
    </citation>
    <scope>NUCLEOTIDE SEQUENCE [LARGE SCALE GENOMIC DNA]</scope>
    <source>
        <strain evidence="3 4">Z7542</strain>
    </source>
</reference>
<evidence type="ECO:0000313" key="4">
    <source>
        <dbReference type="Proteomes" id="UP000078228"/>
    </source>
</evidence>
<organism evidence="3 4">
    <name type="scientific">Moraxella catarrhalis</name>
    <name type="common">Branhamella catarrhalis</name>
    <dbReference type="NCBI Taxonomy" id="480"/>
    <lineage>
        <taxon>Bacteria</taxon>
        <taxon>Pseudomonadati</taxon>
        <taxon>Pseudomonadota</taxon>
        <taxon>Gammaproteobacteria</taxon>
        <taxon>Moraxellales</taxon>
        <taxon>Moraxellaceae</taxon>
        <taxon>Moraxella</taxon>
    </lineage>
</organism>
<dbReference type="RefSeq" id="WP_227512571.1">
    <property type="nucleotide sequence ID" value="NZ_LXHB01000021.1"/>
</dbReference>
<sequence length="192" mass="20340">MKISAAFSLSVMALALSACATAPTQTPPVVTETTAVVPSISEETPSVLPSSPKTTPTVVTSEDVNAVMNAFIVRKNNAQETLEPVTAQSSIKAGDLIEYQVLLTNDGNNRVRDMRVALSLPQGAEFTGVVSPSVGTQASADGSRFVFMPIRTTAADGSIQNLPFKQYQVLRWNIQDLGIGATAVVKYRAVIK</sequence>
<evidence type="ECO:0000259" key="2">
    <source>
        <dbReference type="Pfam" id="PF01345"/>
    </source>
</evidence>
<feature type="chain" id="PRO_5008279824" description="DUF11 domain-containing protein" evidence="1">
    <location>
        <begin position="21"/>
        <end position="192"/>
    </location>
</feature>
<keyword evidence="4" id="KW-1185">Reference proteome</keyword>
<dbReference type="eggNOG" id="COG4719">
    <property type="taxonomic scope" value="Bacteria"/>
</dbReference>